<keyword evidence="4 6" id="KW-0456">Lyase</keyword>
<dbReference type="Pfam" id="PF01329">
    <property type="entry name" value="Pterin_4a"/>
    <property type="match status" value="1"/>
</dbReference>
<dbReference type="InterPro" id="IPR050376">
    <property type="entry name" value="Pterin-4-alpha-carb_dehyd"/>
</dbReference>
<protein>
    <recommendedName>
        <fullName evidence="3">4a-hydroxytetrahydrobiopterin dehydratase</fullName>
        <ecNumber evidence="3">4.2.1.96</ecNumber>
    </recommendedName>
</protein>
<organism evidence="6 7">
    <name type="scientific">Paraburkholderia ultramafica</name>
    <dbReference type="NCBI Taxonomy" id="1544867"/>
    <lineage>
        <taxon>Bacteria</taxon>
        <taxon>Pseudomonadati</taxon>
        <taxon>Pseudomonadota</taxon>
        <taxon>Betaproteobacteria</taxon>
        <taxon>Burkholderiales</taxon>
        <taxon>Burkholderiaceae</taxon>
        <taxon>Paraburkholderia</taxon>
    </lineage>
</organism>
<evidence type="ECO:0000256" key="4">
    <source>
        <dbReference type="ARBA" id="ARBA00023239"/>
    </source>
</evidence>
<evidence type="ECO:0000256" key="1">
    <source>
        <dbReference type="ARBA" id="ARBA00001554"/>
    </source>
</evidence>
<name>A0A6S7BA57_9BURK</name>
<reference evidence="6 7" key="1">
    <citation type="submission" date="2020-04" db="EMBL/GenBank/DDBJ databases">
        <authorList>
            <person name="De Canck E."/>
        </authorList>
    </citation>
    <scope>NUCLEOTIDE SEQUENCE [LARGE SCALE GENOMIC DNA]</scope>
    <source>
        <strain evidence="6 7">LMG 28614</strain>
    </source>
</reference>
<dbReference type="InterPro" id="IPR036428">
    <property type="entry name" value="PCD_sf"/>
</dbReference>
<accession>A0A6S7BA57</accession>
<dbReference type="GO" id="GO:0006729">
    <property type="term" value="P:tetrahydrobiopterin biosynthetic process"/>
    <property type="evidence" value="ECO:0007669"/>
    <property type="project" value="InterPro"/>
</dbReference>
<dbReference type="AlphaFoldDB" id="A0A6S7BA57"/>
<dbReference type="SUPFAM" id="SSF55248">
    <property type="entry name" value="PCD-like"/>
    <property type="match status" value="1"/>
</dbReference>
<evidence type="ECO:0000256" key="2">
    <source>
        <dbReference type="ARBA" id="ARBA00006472"/>
    </source>
</evidence>
<dbReference type="Proteomes" id="UP000494365">
    <property type="component" value="Unassembled WGS sequence"/>
</dbReference>
<dbReference type="PANTHER" id="PTHR42805:SF1">
    <property type="entry name" value="PTERIN-4-ALPHA-CARBINOLAMINE DEHYDRATASE-RELATED"/>
    <property type="match status" value="1"/>
</dbReference>
<evidence type="ECO:0000313" key="7">
    <source>
        <dbReference type="Proteomes" id="UP000494365"/>
    </source>
</evidence>
<dbReference type="InterPro" id="IPR001533">
    <property type="entry name" value="Pterin_deHydtase"/>
</dbReference>
<evidence type="ECO:0000256" key="5">
    <source>
        <dbReference type="SAM" id="MobiDB-lite"/>
    </source>
</evidence>
<proteinExistence type="inferred from homology"/>
<dbReference type="Gene3D" id="3.30.1360.20">
    <property type="entry name" value="Transcriptional coactivator/pterin dehydratase"/>
    <property type="match status" value="1"/>
</dbReference>
<keyword evidence="7" id="KW-1185">Reference proteome</keyword>
<dbReference type="EMBL" id="CADIKK010000016">
    <property type="protein sequence ID" value="CAB3792998.1"/>
    <property type="molecule type" value="Genomic_DNA"/>
</dbReference>
<gene>
    <name evidence="6" type="ORF">LMG28614_03624</name>
</gene>
<comment type="catalytic activity">
    <reaction evidence="1">
        <text>(4aS,6R)-4a-hydroxy-L-erythro-5,6,7,8-tetrahydrobiopterin = (6R)-L-erythro-6,7-dihydrobiopterin + H2O</text>
        <dbReference type="Rhea" id="RHEA:11920"/>
        <dbReference type="ChEBI" id="CHEBI:15377"/>
        <dbReference type="ChEBI" id="CHEBI:15642"/>
        <dbReference type="ChEBI" id="CHEBI:43120"/>
        <dbReference type="EC" id="4.2.1.96"/>
    </reaction>
</comment>
<dbReference type="EC" id="4.2.1.96" evidence="3"/>
<dbReference type="GO" id="GO:0008124">
    <property type="term" value="F:4-alpha-hydroxytetrahydrobiopterin dehydratase activity"/>
    <property type="evidence" value="ECO:0007669"/>
    <property type="project" value="UniProtKB-EC"/>
</dbReference>
<feature type="compositionally biased region" description="Basic and acidic residues" evidence="5">
    <location>
        <begin position="107"/>
        <end position="116"/>
    </location>
</feature>
<feature type="region of interest" description="Disordered" evidence="5">
    <location>
        <begin position="91"/>
        <end position="116"/>
    </location>
</feature>
<dbReference type="PANTHER" id="PTHR42805">
    <property type="entry name" value="PTERIN-4-ALPHA-CARBINOLAMINE DEHYDRATASE-RELATED"/>
    <property type="match status" value="1"/>
</dbReference>
<sequence length="180" mass="19508">MHEKPTKDCDPQGQDRLVLFTVGRSGVVPGTNHQFVVRHSPGDSPFHGAVALHINGRLNQNGAEHASPLLSCGYSCCLCCWPVCVSPERAGSSSGARRQAHGANHRPGGDDRCRSWRTNSEHGASEFVARVSRLADAEGHYPDICFGWGWVTVSQQTRKIKGLHENDIIMAAKTNDLAGL</sequence>
<evidence type="ECO:0000313" key="6">
    <source>
        <dbReference type="EMBL" id="CAB3792998.1"/>
    </source>
</evidence>
<evidence type="ECO:0000256" key="3">
    <source>
        <dbReference type="ARBA" id="ARBA00013252"/>
    </source>
</evidence>
<comment type="similarity">
    <text evidence="2">Belongs to the pterin-4-alpha-carbinolamine dehydratase family.</text>
</comment>